<dbReference type="GO" id="GO:0006633">
    <property type="term" value="P:fatty acid biosynthetic process"/>
    <property type="evidence" value="ECO:0007669"/>
    <property type="project" value="TreeGrafter"/>
</dbReference>
<dbReference type="InterPro" id="IPR000794">
    <property type="entry name" value="Beta-ketoacyl_synthase"/>
</dbReference>
<dbReference type="EMBL" id="JACHIJ010000001">
    <property type="protein sequence ID" value="MBB5050430.1"/>
    <property type="molecule type" value="Genomic_DNA"/>
</dbReference>
<sequence length="399" mass="41937">MAETPSSPGGPREAWITGIGLATSLGEGLDAHWDALNAKTVNVDETTFAPYVVHPMTKLVFDAQIPKKGDQRQMEAWQRIGTYAAGLALDSAGIKGNTDILSRMDMIVAAGGGERDLAVDSSIINADVQGNAAPGFLNERLMNDLRPTLFLAQLSNLLAGNISIVHGVTGSSRTFMGEEAAGVDAARIALARIASGQSDIALVGAAQNSERKEMLMLYEFGDFNLKNKFKPVWERDNGFALGSGGVFLVIESKEHAQARGAKPYAKLTNVIADRAKRKTDGDVTATLDGLWSKIGTVSQDSAIITGATGASPVTAEERAFLAKHRDIPARATGTAFGHAVEAQFALGIALAALSISRGALFPANDTAGVEIEMTKPPSQIVVIGAGHWRGEGMALVEAV</sequence>
<dbReference type="PANTHER" id="PTHR11712">
    <property type="entry name" value="POLYKETIDE SYNTHASE-RELATED"/>
    <property type="match status" value="1"/>
</dbReference>
<dbReference type="EC" id="2.3.1.179" evidence="3"/>
<dbReference type="PANTHER" id="PTHR11712:SF336">
    <property type="entry name" value="3-OXOACYL-[ACYL-CARRIER-PROTEIN] SYNTHASE, MITOCHONDRIAL"/>
    <property type="match status" value="1"/>
</dbReference>
<gene>
    <name evidence="3" type="ORF">HNQ36_000378</name>
</gene>
<dbReference type="RefSeq" id="WP_184082258.1">
    <property type="nucleotide sequence ID" value="NZ_JACHIJ010000001.1"/>
</dbReference>
<name>A0A840MUI8_9BRAD</name>
<dbReference type="Gene3D" id="3.40.47.10">
    <property type="match status" value="1"/>
</dbReference>
<organism evidence="3 4">
    <name type="scientific">Afipia massiliensis</name>
    <dbReference type="NCBI Taxonomy" id="211460"/>
    <lineage>
        <taxon>Bacteria</taxon>
        <taxon>Pseudomonadati</taxon>
        <taxon>Pseudomonadota</taxon>
        <taxon>Alphaproteobacteria</taxon>
        <taxon>Hyphomicrobiales</taxon>
        <taxon>Nitrobacteraceae</taxon>
        <taxon>Afipia</taxon>
    </lineage>
</organism>
<keyword evidence="1 3" id="KW-0808">Transferase</keyword>
<evidence type="ECO:0000313" key="4">
    <source>
        <dbReference type="Proteomes" id="UP000521227"/>
    </source>
</evidence>
<dbReference type="AlphaFoldDB" id="A0A840MUI8"/>
<dbReference type="Pfam" id="PF00109">
    <property type="entry name" value="ketoacyl-synt"/>
    <property type="match status" value="1"/>
</dbReference>
<evidence type="ECO:0000259" key="2">
    <source>
        <dbReference type="Pfam" id="PF00109"/>
    </source>
</evidence>
<accession>A0A840MUI8</accession>
<evidence type="ECO:0000256" key="1">
    <source>
        <dbReference type="ARBA" id="ARBA00022679"/>
    </source>
</evidence>
<protein>
    <submittedName>
        <fullName evidence="3">3-oxoacyl-[acyl-carrier-protein] synthase II</fullName>
        <ecNumber evidence="3">2.3.1.179</ecNumber>
    </submittedName>
</protein>
<dbReference type="SUPFAM" id="SSF53901">
    <property type="entry name" value="Thiolase-like"/>
    <property type="match status" value="2"/>
</dbReference>
<keyword evidence="3" id="KW-0012">Acyltransferase</keyword>
<dbReference type="InterPro" id="IPR016039">
    <property type="entry name" value="Thiolase-like"/>
</dbReference>
<dbReference type="GO" id="GO:0004315">
    <property type="term" value="F:3-oxoacyl-[acyl-carrier-protein] synthase activity"/>
    <property type="evidence" value="ECO:0007669"/>
    <property type="project" value="UniProtKB-EC"/>
</dbReference>
<proteinExistence type="predicted"/>
<reference evidence="3 4" key="1">
    <citation type="submission" date="2020-08" db="EMBL/GenBank/DDBJ databases">
        <title>Genomic Encyclopedia of Type Strains, Phase IV (KMG-IV): sequencing the most valuable type-strain genomes for metagenomic binning, comparative biology and taxonomic classification.</title>
        <authorList>
            <person name="Goeker M."/>
        </authorList>
    </citation>
    <scope>NUCLEOTIDE SEQUENCE [LARGE SCALE GENOMIC DNA]</scope>
    <source>
        <strain evidence="3 4">DSM 17498</strain>
    </source>
</reference>
<dbReference type="Proteomes" id="UP000521227">
    <property type="component" value="Unassembled WGS sequence"/>
</dbReference>
<comment type="caution">
    <text evidence="3">The sequence shown here is derived from an EMBL/GenBank/DDBJ whole genome shotgun (WGS) entry which is preliminary data.</text>
</comment>
<dbReference type="NCBIfam" id="NF005084">
    <property type="entry name" value="PRK06519.1"/>
    <property type="match status" value="1"/>
</dbReference>
<feature type="domain" description="Beta-ketoacyl synthase-like N-terminal" evidence="2">
    <location>
        <begin position="16"/>
        <end position="255"/>
    </location>
</feature>
<evidence type="ECO:0000313" key="3">
    <source>
        <dbReference type="EMBL" id="MBB5050430.1"/>
    </source>
</evidence>
<dbReference type="InterPro" id="IPR014030">
    <property type="entry name" value="Ketoacyl_synth_N"/>
</dbReference>